<proteinExistence type="predicted"/>
<evidence type="ECO:0000313" key="2">
    <source>
        <dbReference type="EMBL" id="PKG26689.1"/>
    </source>
</evidence>
<keyword evidence="3" id="KW-1185">Reference proteome</keyword>
<evidence type="ECO:0000313" key="3">
    <source>
        <dbReference type="Proteomes" id="UP000233343"/>
    </source>
</evidence>
<comment type="caution">
    <text evidence="2">The sequence shown here is derived from an EMBL/GenBank/DDBJ whole genome shotgun (WGS) entry which is preliminary data.</text>
</comment>
<evidence type="ECO:0000256" key="1">
    <source>
        <dbReference type="SAM" id="Phobius"/>
    </source>
</evidence>
<dbReference type="Proteomes" id="UP000233343">
    <property type="component" value="Unassembled WGS sequence"/>
</dbReference>
<dbReference type="InterPro" id="IPR025608">
    <property type="entry name" value="TcpE"/>
</dbReference>
<reference evidence="2 3" key="1">
    <citation type="journal article" date="2010" name="Int. J. Syst. Evol. Microbiol.">
        <title>Bacillus horneckiae sp. nov., isolated from a spacecraft-assembly clean room.</title>
        <authorList>
            <person name="Vaishampayan P."/>
            <person name="Probst A."/>
            <person name="Krishnamurthi S."/>
            <person name="Ghosh S."/>
            <person name="Osman S."/>
            <person name="McDowall A."/>
            <person name="Ruckmani A."/>
            <person name="Mayilraj S."/>
            <person name="Venkateswaran K."/>
        </authorList>
    </citation>
    <scope>NUCLEOTIDE SEQUENCE [LARGE SCALE GENOMIC DNA]</scope>
    <source>
        <strain evidence="3">1PO1SC</strain>
    </source>
</reference>
<accession>A0A2N0ZB13</accession>
<dbReference type="Pfam" id="PF12648">
    <property type="entry name" value="TcpE"/>
    <property type="match status" value="1"/>
</dbReference>
<gene>
    <name evidence="2" type="ORF">CWS20_22845</name>
</gene>
<feature type="transmembrane region" description="Helical" evidence="1">
    <location>
        <begin position="62"/>
        <end position="82"/>
    </location>
</feature>
<dbReference type="RefSeq" id="WP_066194556.1">
    <property type="nucleotide sequence ID" value="NZ_JARSFA010000044.1"/>
</dbReference>
<organism evidence="2 3">
    <name type="scientific">Cytobacillus horneckiae</name>
    <dbReference type="NCBI Taxonomy" id="549687"/>
    <lineage>
        <taxon>Bacteria</taxon>
        <taxon>Bacillati</taxon>
        <taxon>Bacillota</taxon>
        <taxon>Bacilli</taxon>
        <taxon>Bacillales</taxon>
        <taxon>Bacillaceae</taxon>
        <taxon>Cytobacillus</taxon>
    </lineage>
</organism>
<evidence type="ECO:0008006" key="4">
    <source>
        <dbReference type="Google" id="ProtNLM"/>
    </source>
</evidence>
<keyword evidence="1" id="KW-0812">Transmembrane</keyword>
<dbReference type="AlphaFoldDB" id="A0A2N0ZB13"/>
<sequence length="170" mass="20102">MDKDKQRVSLLVLNDFLKFDRKIYQLFGLNLGRPIKIKTLLYFILFIVIELIVYFTPVIGNLINWMPAVFLILIPAFLAYLLSDIRTEGRNSVAFFRSVFLYHIRKFKRVTYVRGREVAKPYRYKLIGYSTVTFAEDRPISRFNSRKVKIRGKAKVTNYQESTLLFKKGE</sequence>
<dbReference type="EMBL" id="PISD01000061">
    <property type="protein sequence ID" value="PKG26689.1"/>
    <property type="molecule type" value="Genomic_DNA"/>
</dbReference>
<keyword evidence="1" id="KW-0472">Membrane</keyword>
<name>A0A2N0ZB13_9BACI</name>
<feature type="transmembrane region" description="Helical" evidence="1">
    <location>
        <begin position="39"/>
        <end position="56"/>
    </location>
</feature>
<protein>
    <recommendedName>
        <fullName evidence="4">Conjugal transfer protein</fullName>
    </recommendedName>
</protein>
<keyword evidence="1" id="KW-1133">Transmembrane helix</keyword>